<organism evidence="2 3">
    <name type="scientific">Aphis glycines</name>
    <name type="common">Soybean aphid</name>
    <dbReference type="NCBI Taxonomy" id="307491"/>
    <lineage>
        <taxon>Eukaryota</taxon>
        <taxon>Metazoa</taxon>
        <taxon>Ecdysozoa</taxon>
        <taxon>Arthropoda</taxon>
        <taxon>Hexapoda</taxon>
        <taxon>Insecta</taxon>
        <taxon>Pterygota</taxon>
        <taxon>Neoptera</taxon>
        <taxon>Paraneoptera</taxon>
        <taxon>Hemiptera</taxon>
        <taxon>Sternorrhyncha</taxon>
        <taxon>Aphidomorpha</taxon>
        <taxon>Aphidoidea</taxon>
        <taxon>Aphididae</taxon>
        <taxon>Aphidini</taxon>
        <taxon>Aphis</taxon>
        <taxon>Aphis</taxon>
    </lineage>
</organism>
<name>A0A6G0TKZ5_APHGL</name>
<sequence>MYLSVASKYYLCKESLAILSNPTSFASTVILRLELQSGKITKTLCVIDVLPLPLRISQVQNQTLWRFPTFNTVFSPSQGQFAIYVTQIIIIIKLLLCLKNSDSHLKKRSGYPYRTILISYSTAGARLHKTNPDMIHIQLKLKCDMYGKVYIITIVTGEGMEGLGYDGGIYFNNLTINPVWETPTKI</sequence>
<evidence type="ECO:0000256" key="1">
    <source>
        <dbReference type="SAM" id="Phobius"/>
    </source>
</evidence>
<dbReference type="EMBL" id="VYZN01000028">
    <property type="protein sequence ID" value="KAE9534387.1"/>
    <property type="molecule type" value="Genomic_DNA"/>
</dbReference>
<comment type="caution">
    <text evidence="2">The sequence shown here is derived from an EMBL/GenBank/DDBJ whole genome shotgun (WGS) entry which is preliminary data.</text>
</comment>
<gene>
    <name evidence="2" type="ORF">AGLY_008477</name>
</gene>
<evidence type="ECO:0000313" key="2">
    <source>
        <dbReference type="EMBL" id="KAE9534387.1"/>
    </source>
</evidence>
<keyword evidence="1" id="KW-0812">Transmembrane</keyword>
<keyword evidence="1" id="KW-0472">Membrane</keyword>
<feature type="transmembrane region" description="Helical" evidence="1">
    <location>
        <begin position="81"/>
        <end position="98"/>
    </location>
</feature>
<proteinExistence type="predicted"/>
<dbReference type="Proteomes" id="UP000475862">
    <property type="component" value="Unassembled WGS sequence"/>
</dbReference>
<keyword evidence="1" id="KW-1133">Transmembrane helix</keyword>
<keyword evidence="3" id="KW-1185">Reference proteome</keyword>
<protein>
    <submittedName>
        <fullName evidence="2">Uncharacterized protein</fullName>
    </submittedName>
</protein>
<dbReference type="AlphaFoldDB" id="A0A6G0TKZ5"/>
<accession>A0A6G0TKZ5</accession>
<evidence type="ECO:0000313" key="3">
    <source>
        <dbReference type="Proteomes" id="UP000475862"/>
    </source>
</evidence>
<reference evidence="2 3" key="1">
    <citation type="submission" date="2019-08" db="EMBL/GenBank/DDBJ databases">
        <title>The genome of the soybean aphid Biotype 1, its phylome, world population structure and adaptation to the North American continent.</title>
        <authorList>
            <person name="Giordano R."/>
            <person name="Donthu R.K."/>
            <person name="Hernandez A.G."/>
            <person name="Wright C.L."/>
            <person name="Zimin A.V."/>
        </authorList>
    </citation>
    <scope>NUCLEOTIDE SEQUENCE [LARGE SCALE GENOMIC DNA]</scope>
    <source>
        <tissue evidence="2">Whole aphids</tissue>
    </source>
</reference>